<proteinExistence type="predicted"/>
<reference evidence="1 2" key="1">
    <citation type="submission" date="2020-06" db="EMBL/GenBank/DDBJ databases">
        <authorList>
            <person name="Li R."/>
            <person name="Bekaert M."/>
        </authorList>
    </citation>
    <scope>NUCLEOTIDE SEQUENCE [LARGE SCALE GENOMIC DNA]</scope>
    <source>
        <strain evidence="2">wild</strain>
    </source>
</reference>
<dbReference type="AlphaFoldDB" id="A0A6J8AH18"/>
<dbReference type="OrthoDB" id="8034362at2759"/>
<organism evidence="1 2">
    <name type="scientific">Mytilus coruscus</name>
    <name type="common">Sea mussel</name>
    <dbReference type="NCBI Taxonomy" id="42192"/>
    <lineage>
        <taxon>Eukaryota</taxon>
        <taxon>Metazoa</taxon>
        <taxon>Spiralia</taxon>
        <taxon>Lophotrochozoa</taxon>
        <taxon>Mollusca</taxon>
        <taxon>Bivalvia</taxon>
        <taxon>Autobranchia</taxon>
        <taxon>Pteriomorphia</taxon>
        <taxon>Mytilida</taxon>
        <taxon>Mytiloidea</taxon>
        <taxon>Mytilidae</taxon>
        <taxon>Mytilinae</taxon>
        <taxon>Mytilus</taxon>
    </lineage>
</organism>
<evidence type="ECO:0000313" key="2">
    <source>
        <dbReference type="Proteomes" id="UP000507470"/>
    </source>
</evidence>
<sequence length="471" mass="53735">MAYSQEEDLLSLSSHCDRDMDGICSEENLHESFSFPRRYSSPTGTVPETYFVIEPRVVRENRFDIDSKFYRECDVPTHDTGIHQYVQRFLIQKFVKEAPYFKPKVIGTSSHTISTPSFIQSASISGNNAVSNVPVASTPTYKEHFPLSSTCYTPYPESQITHTRPPYSLSSNQRETFEESVYTLPKARPPYPLDPCQPNRFSNFEQNPQSNAFLHSDRDPLRVPIYTQGPSNPHSVRQTGTIFESSHQHRDNFLHSRFSVSSHLTQNVPAQAMVTNSLLGQNLIGHSGQAMSNPLQANHYPMDSTMSNPVQANHYPMDSAMSNPVQANHYQMNSAMSNPVQANHYPMNLAMSNPVQASHYQMNLAMSNPIQQTMNNPMGPNMNHHMVPPFPNHQFKTGTNLTNTMWSATQPSMPGQFYNQNPVYLNPNAGFHHSNSRRKQKEPDTFDWKSTDWLDYIIQFEKVANWNEWVF</sequence>
<name>A0A6J8AH18_MYTCO</name>
<protein>
    <submittedName>
        <fullName evidence="1">Uncharacterized protein</fullName>
    </submittedName>
</protein>
<dbReference type="Proteomes" id="UP000507470">
    <property type="component" value="Unassembled WGS sequence"/>
</dbReference>
<keyword evidence="2" id="KW-1185">Reference proteome</keyword>
<dbReference type="EMBL" id="CACVKT020001232">
    <property type="protein sequence ID" value="CAC5366347.1"/>
    <property type="molecule type" value="Genomic_DNA"/>
</dbReference>
<accession>A0A6J8AH18</accession>
<gene>
    <name evidence="1" type="ORF">MCOR_6685</name>
</gene>
<evidence type="ECO:0000313" key="1">
    <source>
        <dbReference type="EMBL" id="CAC5366347.1"/>
    </source>
</evidence>